<dbReference type="EnsemblMetazoa" id="AARA014066-RA">
    <property type="protein sequence ID" value="AARA014066-PA"/>
    <property type="gene ID" value="AARA014066"/>
</dbReference>
<protein>
    <submittedName>
        <fullName evidence="1">Uncharacterized protein</fullName>
    </submittedName>
</protein>
<evidence type="ECO:0000313" key="1">
    <source>
        <dbReference type="EnsemblMetazoa" id="AARA014066-PA"/>
    </source>
</evidence>
<keyword evidence="2" id="KW-1185">Reference proteome</keyword>
<reference evidence="1" key="1">
    <citation type="submission" date="2022-08" db="UniProtKB">
        <authorList>
            <consortium name="EnsemblMetazoa"/>
        </authorList>
    </citation>
    <scope>IDENTIFICATION</scope>
    <source>
        <strain evidence="1">Dongola</strain>
    </source>
</reference>
<dbReference type="Proteomes" id="UP000075840">
    <property type="component" value="Unassembled WGS sequence"/>
</dbReference>
<proteinExistence type="predicted"/>
<dbReference type="VEuPathDB" id="VectorBase:AARA014066"/>
<sequence length="66" mass="7441">MFKGSPFSLFDPQGLPTETTPTVFTISSCFCFVRTRAVSSLDTIITSRSLQYWMSRLSFSLSLFDS</sequence>
<dbReference type="PROSITE" id="PS51257">
    <property type="entry name" value="PROKAR_LIPOPROTEIN"/>
    <property type="match status" value="1"/>
</dbReference>
<evidence type="ECO:0000313" key="2">
    <source>
        <dbReference type="Proteomes" id="UP000075840"/>
    </source>
</evidence>
<accession>A0A182IEZ1</accession>
<organism evidence="1 2">
    <name type="scientific">Anopheles arabiensis</name>
    <name type="common">Mosquito</name>
    <dbReference type="NCBI Taxonomy" id="7173"/>
    <lineage>
        <taxon>Eukaryota</taxon>
        <taxon>Metazoa</taxon>
        <taxon>Ecdysozoa</taxon>
        <taxon>Arthropoda</taxon>
        <taxon>Hexapoda</taxon>
        <taxon>Insecta</taxon>
        <taxon>Pterygota</taxon>
        <taxon>Neoptera</taxon>
        <taxon>Endopterygota</taxon>
        <taxon>Diptera</taxon>
        <taxon>Nematocera</taxon>
        <taxon>Culicoidea</taxon>
        <taxon>Culicidae</taxon>
        <taxon>Anophelinae</taxon>
        <taxon>Anopheles</taxon>
    </lineage>
</organism>
<name>A0A182IEZ1_ANOAR</name>
<dbReference type="AlphaFoldDB" id="A0A182IEZ1"/>
<dbReference type="EMBL" id="APCN01007996">
    <property type="status" value="NOT_ANNOTATED_CDS"/>
    <property type="molecule type" value="Genomic_DNA"/>
</dbReference>